<reference evidence="11" key="3">
    <citation type="submission" date="2025-09" db="UniProtKB">
        <authorList>
            <consortium name="Ensembl"/>
        </authorList>
    </citation>
    <scope>IDENTIFICATION</scope>
</reference>
<protein>
    <recommendedName>
        <fullName evidence="4">Protein phosphatase 1 regulatory subunit 1B</fullName>
    </recommendedName>
    <alternativeName>
        <fullName evidence="8">DARPP-32</fullName>
    </alternativeName>
    <alternativeName>
        <fullName evidence="9">Dopamine- and cAMP-regulated neuronal phosphoprotein</fullName>
    </alternativeName>
</protein>
<dbReference type="GO" id="GO:0035556">
    <property type="term" value="P:intracellular signal transduction"/>
    <property type="evidence" value="ECO:0007669"/>
    <property type="project" value="TreeGrafter"/>
</dbReference>
<sequence>RLPVWAGPGGGSTILTLAEGEGRQQAAWANKGCRLDLLTVAEGSNRVAHRIRRRRPTPATLFHLTDHPSPEEEHDHHQWVIGENGVFKPKRVNANVYQPPSLKAVQKMAQAHMKSLGTCRPEEPDDLPGEDSPDLSPVSTSDSQEDQSGRFPGTKINSKGRFAHFLPLSVSHGEKEEEEQEESDKPVRIKKGE</sequence>
<accession>A0AAY5KKE6</accession>
<dbReference type="Ensembl" id="ENSELUT00000108668.1">
    <property type="protein sequence ID" value="ENSELUP00000089588.1"/>
    <property type="gene ID" value="ENSELUG00000038954.1"/>
</dbReference>
<feature type="compositionally biased region" description="Acidic residues" evidence="10">
    <location>
        <begin position="123"/>
        <end position="133"/>
    </location>
</feature>
<comment type="function">
    <text evidence="1">Inhibitor of protein-phosphatase 1.</text>
</comment>
<keyword evidence="12" id="KW-1185">Reference proteome</keyword>
<evidence type="ECO:0000256" key="4">
    <source>
        <dbReference type="ARBA" id="ARBA00020090"/>
    </source>
</evidence>
<dbReference type="GO" id="GO:0004864">
    <property type="term" value="F:protein phosphatase inhibitor activity"/>
    <property type="evidence" value="ECO:0007669"/>
    <property type="project" value="UniProtKB-KW"/>
</dbReference>
<proteinExistence type="inferred from homology"/>
<comment type="similarity">
    <text evidence="3">Belongs to the protein phosphatase inhibitor 1 family.</text>
</comment>
<keyword evidence="7" id="KW-0650">Protein phosphatase inhibitor</keyword>
<dbReference type="GeneTree" id="ENSGT00730000111283"/>
<evidence type="ECO:0000256" key="8">
    <source>
        <dbReference type="ARBA" id="ARBA00029874"/>
    </source>
</evidence>
<evidence type="ECO:0000313" key="11">
    <source>
        <dbReference type="Ensembl" id="ENSELUP00000089588.1"/>
    </source>
</evidence>
<evidence type="ECO:0000256" key="3">
    <source>
        <dbReference type="ARBA" id="ARBA00007775"/>
    </source>
</evidence>
<evidence type="ECO:0000256" key="1">
    <source>
        <dbReference type="ARBA" id="ARBA00002900"/>
    </source>
</evidence>
<reference evidence="11" key="2">
    <citation type="submission" date="2025-08" db="UniProtKB">
        <authorList>
            <consortium name="Ensembl"/>
        </authorList>
    </citation>
    <scope>IDENTIFICATION</scope>
</reference>
<keyword evidence="6" id="KW-0597">Phosphoprotein</keyword>
<dbReference type="InterPro" id="IPR008466">
    <property type="entry name" value="PPP1R1A/B/C"/>
</dbReference>
<dbReference type="PANTHER" id="PTHR15417">
    <property type="entry name" value="PROTEIN PHOSPHATASE INHIBITOR AND DOPAMINE- AND CAMP-REGULATED NEURONAL PHOSPHOPROTEIN"/>
    <property type="match status" value="1"/>
</dbReference>
<reference evidence="11 12" key="1">
    <citation type="submission" date="2020-02" db="EMBL/GenBank/DDBJ databases">
        <title>Esox lucius (northern pike) genome, fEsoLuc1, primary haplotype.</title>
        <authorList>
            <person name="Myers G."/>
            <person name="Karagic N."/>
            <person name="Meyer A."/>
            <person name="Pippel M."/>
            <person name="Reichard M."/>
            <person name="Winkler S."/>
            <person name="Tracey A."/>
            <person name="Sims Y."/>
            <person name="Howe K."/>
            <person name="Rhie A."/>
            <person name="Formenti G."/>
            <person name="Durbin R."/>
            <person name="Fedrigo O."/>
            <person name="Jarvis E.D."/>
        </authorList>
    </citation>
    <scope>NUCLEOTIDE SEQUENCE [LARGE SCALE GENOMIC DNA]</scope>
</reference>
<keyword evidence="5" id="KW-0963">Cytoplasm</keyword>
<gene>
    <name evidence="11" type="primary">PPP1R1B</name>
</gene>
<feature type="region of interest" description="Disordered" evidence="10">
    <location>
        <begin position="113"/>
        <end position="193"/>
    </location>
</feature>
<evidence type="ECO:0000256" key="2">
    <source>
        <dbReference type="ARBA" id="ARBA00004496"/>
    </source>
</evidence>
<evidence type="ECO:0000256" key="9">
    <source>
        <dbReference type="ARBA" id="ARBA00030254"/>
    </source>
</evidence>
<dbReference type="Proteomes" id="UP000265140">
    <property type="component" value="Chromosome 5"/>
</dbReference>
<comment type="subcellular location">
    <subcellularLocation>
        <location evidence="2">Cytoplasm</location>
    </subcellularLocation>
</comment>
<organism evidence="11 12">
    <name type="scientific">Esox lucius</name>
    <name type="common">Northern pike</name>
    <dbReference type="NCBI Taxonomy" id="8010"/>
    <lineage>
        <taxon>Eukaryota</taxon>
        <taxon>Metazoa</taxon>
        <taxon>Chordata</taxon>
        <taxon>Craniata</taxon>
        <taxon>Vertebrata</taxon>
        <taxon>Euteleostomi</taxon>
        <taxon>Actinopterygii</taxon>
        <taxon>Neopterygii</taxon>
        <taxon>Teleostei</taxon>
        <taxon>Protacanthopterygii</taxon>
        <taxon>Esociformes</taxon>
        <taxon>Esocidae</taxon>
        <taxon>Esox</taxon>
    </lineage>
</organism>
<dbReference type="AlphaFoldDB" id="A0AAY5KKE6"/>
<evidence type="ECO:0000256" key="10">
    <source>
        <dbReference type="SAM" id="MobiDB-lite"/>
    </source>
</evidence>
<dbReference type="PANTHER" id="PTHR15417:SF2">
    <property type="entry name" value="PROTEIN PHOSPHATASE 1 REGULATORY SUBUNIT 1B"/>
    <property type="match status" value="1"/>
</dbReference>
<feature type="compositionally biased region" description="Basic and acidic residues" evidence="10">
    <location>
        <begin position="183"/>
        <end position="193"/>
    </location>
</feature>
<evidence type="ECO:0000313" key="12">
    <source>
        <dbReference type="Proteomes" id="UP000265140"/>
    </source>
</evidence>
<dbReference type="Pfam" id="PF05395">
    <property type="entry name" value="DARPP-32"/>
    <property type="match status" value="1"/>
</dbReference>
<evidence type="ECO:0000256" key="5">
    <source>
        <dbReference type="ARBA" id="ARBA00022490"/>
    </source>
</evidence>
<evidence type="ECO:0000256" key="7">
    <source>
        <dbReference type="ARBA" id="ARBA00023272"/>
    </source>
</evidence>
<dbReference type="GO" id="GO:0005737">
    <property type="term" value="C:cytoplasm"/>
    <property type="evidence" value="ECO:0007669"/>
    <property type="project" value="UniProtKB-SubCell"/>
</dbReference>
<name>A0AAY5KKE6_ESOLU</name>
<evidence type="ECO:0000256" key="6">
    <source>
        <dbReference type="ARBA" id="ARBA00022553"/>
    </source>
</evidence>